<dbReference type="EMBL" id="FNZR01000007">
    <property type="protein sequence ID" value="SEL62092.1"/>
    <property type="molecule type" value="Genomic_DNA"/>
</dbReference>
<keyword evidence="1" id="KW-1133">Transmembrane helix</keyword>
<dbReference type="Pfam" id="PF03544">
    <property type="entry name" value="TonB_C"/>
    <property type="match status" value="1"/>
</dbReference>
<dbReference type="SUPFAM" id="SSF74653">
    <property type="entry name" value="TolA/TonB C-terminal domain"/>
    <property type="match status" value="1"/>
</dbReference>
<dbReference type="OrthoDB" id="649093at2"/>
<feature type="transmembrane region" description="Helical" evidence="1">
    <location>
        <begin position="40"/>
        <end position="58"/>
    </location>
</feature>
<dbReference type="Gene3D" id="3.30.1150.10">
    <property type="match status" value="1"/>
</dbReference>
<proteinExistence type="predicted"/>
<dbReference type="Proteomes" id="UP000198916">
    <property type="component" value="Unassembled WGS sequence"/>
</dbReference>
<gene>
    <name evidence="3" type="ORF">SAMN05421740_107230</name>
</gene>
<evidence type="ECO:0000313" key="4">
    <source>
        <dbReference type="Proteomes" id="UP000198916"/>
    </source>
</evidence>
<keyword evidence="1" id="KW-0812">Transmembrane</keyword>
<dbReference type="PANTHER" id="PTHR33446:SF2">
    <property type="entry name" value="PROTEIN TONB"/>
    <property type="match status" value="1"/>
</dbReference>
<dbReference type="InterPro" id="IPR051045">
    <property type="entry name" value="TonB-dependent_transducer"/>
</dbReference>
<name>A0A1H7RPH8_9SPHI</name>
<reference evidence="4" key="1">
    <citation type="submission" date="2016-10" db="EMBL/GenBank/DDBJ databases">
        <authorList>
            <person name="Varghese N."/>
            <person name="Submissions S."/>
        </authorList>
    </citation>
    <scope>NUCLEOTIDE SEQUENCE [LARGE SCALE GENOMIC DNA]</scope>
    <source>
        <strain evidence="4">Jip14</strain>
    </source>
</reference>
<evidence type="ECO:0000313" key="3">
    <source>
        <dbReference type="EMBL" id="SEL62092.1"/>
    </source>
</evidence>
<dbReference type="GO" id="GO:0098797">
    <property type="term" value="C:plasma membrane protein complex"/>
    <property type="evidence" value="ECO:0007669"/>
    <property type="project" value="TreeGrafter"/>
</dbReference>
<keyword evidence="1" id="KW-0472">Membrane</keyword>
<dbReference type="RefSeq" id="WP_090607223.1">
    <property type="nucleotide sequence ID" value="NZ_FNZR01000007.1"/>
</dbReference>
<feature type="domain" description="TonB C-terminal" evidence="2">
    <location>
        <begin position="187"/>
        <end position="278"/>
    </location>
</feature>
<dbReference type="STRING" id="332977.SAMN05421740_107230"/>
<organism evidence="3 4">
    <name type="scientific">Parapedobacter koreensis</name>
    <dbReference type="NCBI Taxonomy" id="332977"/>
    <lineage>
        <taxon>Bacteria</taxon>
        <taxon>Pseudomonadati</taxon>
        <taxon>Bacteroidota</taxon>
        <taxon>Sphingobacteriia</taxon>
        <taxon>Sphingobacteriales</taxon>
        <taxon>Sphingobacteriaceae</taxon>
        <taxon>Parapedobacter</taxon>
    </lineage>
</organism>
<accession>A0A1H7RPH8</accession>
<dbReference type="GO" id="GO:0055085">
    <property type="term" value="P:transmembrane transport"/>
    <property type="evidence" value="ECO:0007669"/>
    <property type="project" value="InterPro"/>
</dbReference>
<dbReference type="PANTHER" id="PTHR33446">
    <property type="entry name" value="PROTEIN TONB-RELATED"/>
    <property type="match status" value="1"/>
</dbReference>
<dbReference type="InterPro" id="IPR037682">
    <property type="entry name" value="TonB_C"/>
</dbReference>
<evidence type="ECO:0000256" key="1">
    <source>
        <dbReference type="SAM" id="Phobius"/>
    </source>
</evidence>
<dbReference type="PROSITE" id="PS52015">
    <property type="entry name" value="TONB_CTD"/>
    <property type="match status" value="1"/>
</dbReference>
<keyword evidence="4" id="KW-1185">Reference proteome</keyword>
<dbReference type="GO" id="GO:0031992">
    <property type="term" value="F:energy transducer activity"/>
    <property type="evidence" value="ECO:0007669"/>
    <property type="project" value="TreeGrafter"/>
</dbReference>
<evidence type="ECO:0000259" key="2">
    <source>
        <dbReference type="PROSITE" id="PS52015"/>
    </source>
</evidence>
<dbReference type="AlphaFoldDB" id="A0A1H7RPH8"/>
<protein>
    <submittedName>
        <fullName evidence="3">Protein TonB</fullName>
    </submittedName>
</protein>
<sequence>MYYPKQDIFSQNWLDIIFDGRNKQYGAYVLRRDASKNVNLALLIASSIFVVSLLAPLIKSRFFPNAASLTLAHPLDEGFVVELTPPPPIAPEMPEPPSAALPAPRTSQVRMPVPVVVNADRVTEEPPSIAVLQLANPSSQNVVGNPDAAIHIDLPTGNGKADAEVTESGAKDDTPFISVEIEPEFPGGMEAFLNYVRQNYRYPPQAVENGVKGRVVLQFVVERDGSLTGITVVRDLKFGTGEEAIRLLSASPKWNPGIQNGRPVRVVYTLPIGLAIAQ</sequence>